<evidence type="ECO:0000313" key="1">
    <source>
        <dbReference type="EMBL" id="MBX36948.1"/>
    </source>
</evidence>
<accession>A0A2P2N3A6</accession>
<dbReference type="AlphaFoldDB" id="A0A2P2N3A6"/>
<protein>
    <submittedName>
        <fullName evidence="1">Uncharacterized protein</fullName>
    </submittedName>
</protein>
<reference evidence="1" key="1">
    <citation type="submission" date="2018-02" db="EMBL/GenBank/DDBJ databases">
        <title>Rhizophora mucronata_Transcriptome.</title>
        <authorList>
            <person name="Meera S.P."/>
            <person name="Sreeshan A."/>
            <person name="Augustine A."/>
        </authorList>
    </citation>
    <scope>NUCLEOTIDE SEQUENCE</scope>
    <source>
        <tissue evidence="1">Leaf</tissue>
    </source>
</reference>
<name>A0A2P2N3A6_RHIMU</name>
<dbReference type="EMBL" id="GGEC01056464">
    <property type="protein sequence ID" value="MBX36948.1"/>
    <property type="molecule type" value="Transcribed_RNA"/>
</dbReference>
<organism evidence="1">
    <name type="scientific">Rhizophora mucronata</name>
    <name type="common">Asiatic mangrove</name>
    <dbReference type="NCBI Taxonomy" id="61149"/>
    <lineage>
        <taxon>Eukaryota</taxon>
        <taxon>Viridiplantae</taxon>
        <taxon>Streptophyta</taxon>
        <taxon>Embryophyta</taxon>
        <taxon>Tracheophyta</taxon>
        <taxon>Spermatophyta</taxon>
        <taxon>Magnoliopsida</taxon>
        <taxon>eudicotyledons</taxon>
        <taxon>Gunneridae</taxon>
        <taxon>Pentapetalae</taxon>
        <taxon>rosids</taxon>
        <taxon>fabids</taxon>
        <taxon>Malpighiales</taxon>
        <taxon>Rhizophoraceae</taxon>
        <taxon>Rhizophora</taxon>
    </lineage>
</organism>
<sequence length="63" mass="7484">MSSKNPTTYTWLTAQCIDHNFVDSQSKFLTRNQQYLIHKFHTLSALLNLLFLAKIKKKRTENR</sequence>
<proteinExistence type="predicted"/>